<evidence type="ECO:0000256" key="5">
    <source>
        <dbReference type="SAM" id="SignalP"/>
    </source>
</evidence>
<reference evidence="7 8" key="1">
    <citation type="submission" date="2018-12" db="EMBL/GenBank/DDBJ databases">
        <authorList>
            <person name="Toschakov S.V."/>
        </authorList>
    </citation>
    <scope>NUCLEOTIDE SEQUENCE [LARGE SCALE GENOMIC DNA]</scope>
    <source>
        <strain evidence="7 8">GM2012</strain>
    </source>
</reference>
<organism evidence="7 8">
    <name type="scientific">Tautonia sociabilis</name>
    <dbReference type="NCBI Taxonomy" id="2080755"/>
    <lineage>
        <taxon>Bacteria</taxon>
        <taxon>Pseudomonadati</taxon>
        <taxon>Planctomycetota</taxon>
        <taxon>Planctomycetia</taxon>
        <taxon>Isosphaerales</taxon>
        <taxon>Isosphaeraceae</taxon>
        <taxon>Tautonia</taxon>
    </lineage>
</organism>
<gene>
    <name evidence="7" type="ORF">TsocGM_10520</name>
</gene>
<dbReference type="EMBL" id="RYZH01000017">
    <property type="protein sequence ID" value="RUL87787.1"/>
    <property type="molecule type" value="Genomic_DNA"/>
</dbReference>
<dbReference type="Pfam" id="PF00400">
    <property type="entry name" value="WD40"/>
    <property type="match status" value="12"/>
</dbReference>
<reference evidence="7 8" key="2">
    <citation type="submission" date="2019-01" db="EMBL/GenBank/DDBJ databases">
        <title>Tautonia sociabilis, a novel thermotolerant planctomycete of Isosphaeraceae family, isolated from a 4000 m deep subterranean habitat.</title>
        <authorList>
            <person name="Kovaleva O.L."/>
            <person name="Elcheninov A.G."/>
            <person name="Van Heerden E."/>
            <person name="Toshchakov S.V."/>
            <person name="Novikov A."/>
            <person name="Bonch-Osmolovskaya E.A."/>
            <person name="Kublanov I.V."/>
        </authorList>
    </citation>
    <scope>NUCLEOTIDE SEQUENCE [LARGE SCALE GENOMIC DNA]</scope>
    <source>
        <strain evidence="7 8">GM2012</strain>
    </source>
</reference>
<feature type="region of interest" description="Disordered" evidence="4">
    <location>
        <begin position="764"/>
        <end position="785"/>
    </location>
</feature>
<dbReference type="InterPro" id="IPR015943">
    <property type="entry name" value="WD40/YVTN_repeat-like_dom_sf"/>
</dbReference>
<evidence type="ECO:0000256" key="2">
    <source>
        <dbReference type="ARBA" id="ARBA00022737"/>
    </source>
</evidence>
<dbReference type="PROSITE" id="PS00678">
    <property type="entry name" value="WD_REPEATS_1"/>
    <property type="match status" value="2"/>
</dbReference>
<feature type="repeat" description="WD" evidence="3">
    <location>
        <begin position="242"/>
        <end position="283"/>
    </location>
</feature>
<dbReference type="SUPFAM" id="SSF50978">
    <property type="entry name" value="WD40 repeat-like"/>
    <property type="match status" value="3"/>
</dbReference>
<feature type="repeat" description="WD" evidence="3">
    <location>
        <begin position="599"/>
        <end position="640"/>
    </location>
</feature>
<evidence type="ECO:0000313" key="8">
    <source>
        <dbReference type="Proteomes" id="UP000280296"/>
    </source>
</evidence>
<dbReference type="AlphaFoldDB" id="A0A432MKP8"/>
<dbReference type="Proteomes" id="UP000280296">
    <property type="component" value="Unassembled WGS sequence"/>
</dbReference>
<dbReference type="Pfam" id="PF07635">
    <property type="entry name" value="PSCyt1"/>
    <property type="match status" value="1"/>
</dbReference>
<feature type="domain" description="Cytochrome C Planctomycete-type" evidence="6">
    <location>
        <begin position="58"/>
        <end position="114"/>
    </location>
</feature>
<comment type="caution">
    <text evidence="7">The sequence shown here is derived from an EMBL/GenBank/DDBJ whole genome shotgun (WGS) entry which is preliminary data.</text>
</comment>
<feature type="repeat" description="WD" evidence="3">
    <location>
        <begin position="641"/>
        <end position="682"/>
    </location>
</feature>
<feature type="repeat" description="WD" evidence="3">
    <location>
        <begin position="510"/>
        <end position="540"/>
    </location>
</feature>
<feature type="repeat" description="WD" evidence="3">
    <location>
        <begin position="327"/>
        <end position="361"/>
    </location>
</feature>
<dbReference type="Gene3D" id="2.130.10.10">
    <property type="entry name" value="YVTN repeat-like/Quinoprotein amine dehydrogenase"/>
    <property type="match status" value="5"/>
</dbReference>
<feature type="chain" id="PRO_5019074592" description="Cytochrome C Planctomycete-type domain-containing protein" evidence="5">
    <location>
        <begin position="27"/>
        <end position="785"/>
    </location>
</feature>
<dbReference type="PANTHER" id="PTHR19848:SF8">
    <property type="entry name" value="F-BOX AND WD REPEAT DOMAIN CONTAINING 7"/>
    <property type="match status" value="1"/>
</dbReference>
<evidence type="ECO:0000256" key="4">
    <source>
        <dbReference type="SAM" id="MobiDB-lite"/>
    </source>
</evidence>
<evidence type="ECO:0000259" key="6">
    <source>
        <dbReference type="Pfam" id="PF07635"/>
    </source>
</evidence>
<dbReference type="InterPro" id="IPR001680">
    <property type="entry name" value="WD40_rpt"/>
</dbReference>
<dbReference type="PANTHER" id="PTHR19848">
    <property type="entry name" value="WD40 REPEAT PROTEIN"/>
    <property type="match status" value="1"/>
</dbReference>
<proteinExistence type="predicted"/>
<sequence>MNRTRIMRLRPTLAALLATTMAAGLARSQDGPIEPLVPDREEPVSYITEVIDVLDARCSGCHNSALAENGLNLEEVALMLEGGDSGPAIVPGNADESLLFQMAAHRVKPFMPPVEDSLDPMTPEELGLLKLWIDQGAKDDTAEMLAAMDSDAEAITLGELPPGVNPVLAVDLTADGGAVAVGRANVVQVFDPRSGLEVVRLGGHQDLIQSVRYSPDGSKLAAGSYRIATVWEAPVGSLAKAFEGHSAKVNAVVASSDGKTIVSGSEDGSIRIWDAAEGAQTRQIDQPGKAPVLALALAPDASVVSATAPDGMVRLWNVNDGAMIGEWKAHEGPARAVSFVGPGGERLASAGEDGITRIWSLPGGPSSAPAEGATPVELAGHEGAVLALASSPGGSLLVTGGADGSVRLWNPEYGWEVRSIEAHDGPVRALAMAPDGEALLSGSDDGTVRLWSVRDGSPGSGLTGLDGGVRAVAFSPGGDRVAASGSTGLKVWEAGTGVGVVAFGHVSADKPGQASPVNALAFAGDGTIASGADDSTLKLWTFSGRWAPSATLGPHTFRVLAIDFSPDGTLIATGGGAPAGSGEVKLWDAASGSLLLDLPELHSDTVFGLRFRPDGSFLASGAADKFVRVVAVPSGELTKTFEGHTHHVMSVDWNADGTQLVSGGADKVLKFWDFEKGEQLRTAQEAGNQVTSVRWIPGKDEVLGASGDKTVRVWNAGNGRIQRSLNGPTDYVHGVDCSADGTIVVAGDDTGAVFFWRSDTAQPFRTIAPPEGDRPEPELTAGTQE</sequence>
<keyword evidence="1 3" id="KW-0853">WD repeat</keyword>
<dbReference type="InterPro" id="IPR011429">
    <property type="entry name" value="Cyt_c_Planctomycete-type"/>
</dbReference>
<protein>
    <recommendedName>
        <fullName evidence="6">Cytochrome C Planctomycete-type domain-containing protein</fullName>
    </recommendedName>
</protein>
<dbReference type="InterPro" id="IPR036322">
    <property type="entry name" value="WD40_repeat_dom_sf"/>
</dbReference>
<feature type="repeat" description="WD" evidence="3">
    <location>
        <begin position="683"/>
        <end position="724"/>
    </location>
</feature>
<keyword evidence="8" id="KW-1185">Reference proteome</keyword>
<feature type="repeat" description="WD" evidence="3">
    <location>
        <begin position="420"/>
        <end position="457"/>
    </location>
</feature>
<keyword evidence="2" id="KW-0677">Repeat</keyword>
<dbReference type="InterPro" id="IPR019775">
    <property type="entry name" value="WD40_repeat_CS"/>
</dbReference>
<feature type="repeat" description="WD" evidence="3">
    <location>
        <begin position="378"/>
        <end position="419"/>
    </location>
</feature>
<evidence type="ECO:0000256" key="3">
    <source>
        <dbReference type="PROSITE-ProRule" id="PRU00221"/>
    </source>
</evidence>
<dbReference type="PROSITE" id="PS50082">
    <property type="entry name" value="WD_REPEATS_2"/>
    <property type="match status" value="9"/>
</dbReference>
<dbReference type="InterPro" id="IPR020472">
    <property type="entry name" value="WD40_PAC1"/>
</dbReference>
<evidence type="ECO:0000256" key="1">
    <source>
        <dbReference type="ARBA" id="ARBA00022574"/>
    </source>
</evidence>
<dbReference type="CDD" id="cd00200">
    <property type="entry name" value="WD40"/>
    <property type="match status" value="2"/>
</dbReference>
<keyword evidence="5" id="KW-0732">Signal</keyword>
<feature type="repeat" description="WD" evidence="3">
    <location>
        <begin position="292"/>
        <end position="326"/>
    </location>
</feature>
<dbReference type="SMART" id="SM00320">
    <property type="entry name" value="WD40"/>
    <property type="match status" value="14"/>
</dbReference>
<evidence type="ECO:0000313" key="7">
    <source>
        <dbReference type="EMBL" id="RUL87787.1"/>
    </source>
</evidence>
<feature type="signal peptide" evidence="5">
    <location>
        <begin position="1"/>
        <end position="26"/>
    </location>
</feature>
<name>A0A432MKP8_9BACT</name>
<accession>A0A432MKP8</accession>
<dbReference type="PROSITE" id="PS50294">
    <property type="entry name" value="WD_REPEATS_REGION"/>
    <property type="match status" value="4"/>
</dbReference>
<dbReference type="PRINTS" id="PR00320">
    <property type="entry name" value="GPROTEINBRPT"/>
</dbReference>